<dbReference type="AlphaFoldDB" id="A0AA85JIY4"/>
<dbReference type="CDD" id="cd05327">
    <property type="entry name" value="retinol-DH_like_SDR_c_like"/>
    <property type="match status" value="1"/>
</dbReference>
<dbReference type="WBParaSite" id="TREG1_22250.1">
    <property type="protein sequence ID" value="TREG1_22250.1"/>
    <property type="gene ID" value="TREG1_22250"/>
</dbReference>
<dbReference type="Pfam" id="PF00106">
    <property type="entry name" value="adh_short"/>
    <property type="match status" value="2"/>
</dbReference>
<organism evidence="3 4">
    <name type="scientific">Trichobilharzia regenti</name>
    <name type="common">Nasal bird schistosome</name>
    <dbReference type="NCBI Taxonomy" id="157069"/>
    <lineage>
        <taxon>Eukaryota</taxon>
        <taxon>Metazoa</taxon>
        <taxon>Spiralia</taxon>
        <taxon>Lophotrochozoa</taxon>
        <taxon>Platyhelminthes</taxon>
        <taxon>Trematoda</taxon>
        <taxon>Digenea</taxon>
        <taxon>Strigeidida</taxon>
        <taxon>Schistosomatoidea</taxon>
        <taxon>Schistosomatidae</taxon>
        <taxon>Trichobilharzia</taxon>
    </lineage>
</organism>
<comment type="similarity">
    <text evidence="2">Belongs to the short-chain dehydrogenases/reductases (SDR) family.</text>
</comment>
<sequence>MSTETVGSWTKSCAICKRLDDKIALVTGCNTGIGLYTASELARRGATVIMACRNVDKAEKAKIQILAKYGSTNPKSREIDIACRKVIPSLSIVEPHQLLIHEVDLASLKSIKAFANKIKENYTKIDFLINNAGLVRRKYQTTEDGFEVTMGVNYFGPFLLTELLIPLLKNAAPSRIINISSMTHYDGRIVKPDLQYNEKEYKEMNAYSASKLANVIHAMELSERLKDSGITVVSLHPGVVRTEIMRDLTDFPMNVIAPVIRRFFISPWKGSQTTLYTVLTNYLVSGGYYSNCALKEPKSLVKNIEVRRWFWSRTCELLNIQPSI</sequence>
<dbReference type="InterPro" id="IPR002347">
    <property type="entry name" value="SDR_fam"/>
</dbReference>
<dbReference type="PRINTS" id="PR00081">
    <property type="entry name" value="GDHRDH"/>
</dbReference>
<proteinExistence type="inferred from homology"/>
<evidence type="ECO:0000313" key="3">
    <source>
        <dbReference type="Proteomes" id="UP000050795"/>
    </source>
</evidence>
<protein>
    <submittedName>
        <fullName evidence="4">Uncharacterized protein</fullName>
    </submittedName>
</protein>
<dbReference type="Gene3D" id="3.40.50.720">
    <property type="entry name" value="NAD(P)-binding Rossmann-like Domain"/>
    <property type="match status" value="1"/>
</dbReference>
<accession>A0AA85JIY4</accession>
<dbReference type="Proteomes" id="UP000050795">
    <property type="component" value="Unassembled WGS sequence"/>
</dbReference>
<dbReference type="PANTHER" id="PTHR43157:SF31">
    <property type="entry name" value="PHOSPHATIDYLINOSITOL-GLYCAN BIOSYNTHESIS CLASS F PROTEIN"/>
    <property type="match status" value="1"/>
</dbReference>
<keyword evidence="1" id="KW-0560">Oxidoreductase</keyword>
<dbReference type="PRINTS" id="PR00080">
    <property type="entry name" value="SDRFAMILY"/>
</dbReference>
<evidence type="ECO:0000313" key="4">
    <source>
        <dbReference type="WBParaSite" id="TREG1_22250.1"/>
    </source>
</evidence>
<dbReference type="PANTHER" id="PTHR43157">
    <property type="entry name" value="PHOSPHATIDYLINOSITOL-GLYCAN BIOSYNTHESIS CLASS F PROTEIN-RELATED"/>
    <property type="match status" value="1"/>
</dbReference>
<dbReference type="GO" id="GO:0016491">
    <property type="term" value="F:oxidoreductase activity"/>
    <property type="evidence" value="ECO:0007669"/>
    <property type="project" value="UniProtKB-KW"/>
</dbReference>
<name>A0AA85JIY4_TRIRE</name>
<keyword evidence="3" id="KW-1185">Reference proteome</keyword>
<dbReference type="SUPFAM" id="SSF51735">
    <property type="entry name" value="NAD(P)-binding Rossmann-fold domains"/>
    <property type="match status" value="1"/>
</dbReference>
<evidence type="ECO:0000256" key="1">
    <source>
        <dbReference type="ARBA" id="ARBA00023002"/>
    </source>
</evidence>
<reference evidence="3" key="1">
    <citation type="submission" date="2022-06" db="EMBL/GenBank/DDBJ databases">
        <authorList>
            <person name="Berger JAMES D."/>
            <person name="Berger JAMES D."/>
        </authorList>
    </citation>
    <scope>NUCLEOTIDE SEQUENCE [LARGE SCALE GENOMIC DNA]</scope>
</reference>
<reference evidence="4" key="2">
    <citation type="submission" date="2023-11" db="UniProtKB">
        <authorList>
            <consortium name="WormBaseParasite"/>
        </authorList>
    </citation>
    <scope>IDENTIFICATION</scope>
</reference>
<dbReference type="InterPro" id="IPR036291">
    <property type="entry name" value="NAD(P)-bd_dom_sf"/>
</dbReference>
<evidence type="ECO:0000256" key="2">
    <source>
        <dbReference type="RuleBase" id="RU000363"/>
    </source>
</evidence>